<name>A0ABD3PLF9_9STRA</name>
<proteinExistence type="predicted"/>
<feature type="compositionally biased region" description="Polar residues" evidence="1">
    <location>
        <begin position="271"/>
        <end position="280"/>
    </location>
</feature>
<dbReference type="AlphaFoldDB" id="A0ABD3PLF9"/>
<organism evidence="2 3">
    <name type="scientific">Cyclotella atomus</name>
    <dbReference type="NCBI Taxonomy" id="382360"/>
    <lineage>
        <taxon>Eukaryota</taxon>
        <taxon>Sar</taxon>
        <taxon>Stramenopiles</taxon>
        <taxon>Ochrophyta</taxon>
        <taxon>Bacillariophyta</taxon>
        <taxon>Coscinodiscophyceae</taxon>
        <taxon>Thalassiosirophycidae</taxon>
        <taxon>Stephanodiscales</taxon>
        <taxon>Stephanodiscaceae</taxon>
        <taxon>Cyclotella</taxon>
    </lineage>
</organism>
<protein>
    <recommendedName>
        <fullName evidence="4">Transposase</fullName>
    </recommendedName>
</protein>
<comment type="caution">
    <text evidence="2">The sequence shown here is derived from an EMBL/GenBank/DDBJ whole genome shotgun (WGS) entry which is preliminary data.</text>
</comment>
<evidence type="ECO:0000256" key="1">
    <source>
        <dbReference type="SAM" id="MobiDB-lite"/>
    </source>
</evidence>
<evidence type="ECO:0000313" key="2">
    <source>
        <dbReference type="EMBL" id="KAL3788833.1"/>
    </source>
</evidence>
<feature type="compositionally biased region" description="Basic and acidic residues" evidence="1">
    <location>
        <begin position="296"/>
        <end position="306"/>
    </location>
</feature>
<dbReference type="EMBL" id="JALLPJ020000548">
    <property type="protein sequence ID" value="KAL3788833.1"/>
    <property type="molecule type" value="Genomic_DNA"/>
</dbReference>
<reference evidence="2 3" key="1">
    <citation type="submission" date="2024-10" db="EMBL/GenBank/DDBJ databases">
        <title>Updated reference genomes for cyclostephanoid diatoms.</title>
        <authorList>
            <person name="Roberts W.R."/>
            <person name="Alverson A.J."/>
        </authorList>
    </citation>
    <scope>NUCLEOTIDE SEQUENCE [LARGE SCALE GENOMIC DNA]</scope>
    <source>
        <strain evidence="2 3">AJA010-31</strain>
    </source>
</reference>
<feature type="region of interest" description="Disordered" evidence="1">
    <location>
        <begin position="271"/>
        <end position="327"/>
    </location>
</feature>
<accession>A0ABD3PLF9</accession>
<evidence type="ECO:0008006" key="4">
    <source>
        <dbReference type="Google" id="ProtNLM"/>
    </source>
</evidence>
<dbReference type="Proteomes" id="UP001530400">
    <property type="component" value="Unassembled WGS sequence"/>
</dbReference>
<sequence>MPKGIYPRNIPTPPTYSWQRHLPELIESIPTEGDAISYLVRHGILHSPKDFTCNYCGYVGCRLKGKKNLKGLKCNRGSCGKSLSLIKDTIFAGSKTPIHQVLYIASFFLSLAPPSDVVSQLHCSSNTVSHWYSKLRKWISHCNQIHVGEKAKKEHLSKRMRKKDVLEHEAVAVWRERNIEHLWDAFLDVLKGRGIDVAAGLNENVFGDQAANDYSEMQHDHMPPSLPPVNDFEVDPNGMHLGTLGSEMLHHGAMESTQEWNGLSVQEQYDNHVQPSQSTKRSYESETHQAQSTFEESQHHSQHTTEDSAASQTVQANRIQYSPTKKRVKTTRSIPSFLDVCRLVPTEEKAVEYLISHKIFTSPKDTICTHCGYTGFRHKEKQNFKSLKCNRCSKSQSIAKNTFFQNCKASYRTILQLAAHWLHKTPRIETMQQLKCSSATLTEFHRNFRKLIEKTMDNELRVMALTADKNAMAPEIPKGARKDELEEHYCVVLWREVNWENLWDAFIVALCDYYPDASESDGKVDSIEVWVDAEKGTACCKYHAKMNLKEAAFSATV</sequence>
<keyword evidence="3" id="KW-1185">Reference proteome</keyword>
<feature type="compositionally biased region" description="Polar residues" evidence="1">
    <location>
        <begin position="307"/>
        <end position="323"/>
    </location>
</feature>
<gene>
    <name evidence="2" type="ORF">ACHAWO_008158</name>
</gene>
<evidence type="ECO:0000313" key="3">
    <source>
        <dbReference type="Proteomes" id="UP001530400"/>
    </source>
</evidence>